<organism evidence="1 2">
    <name type="scientific">Nomascus leucogenys</name>
    <name type="common">Northern white-cheeked gibbon</name>
    <name type="synonym">Hylobates leucogenys</name>
    <dbReference type="NCBI Taxonomy" id="61853"/>
    <lineage>
        <taxon>Eukaryota</taxon>
        <taxon>Metazoa</taxon>
        <taxon>Chordata</taxon>
        <taxon>Craniata</taxon>
        <taxon>Vertebrata</taxon>
        <taxon>Euteleostomi</taxon>
        <taxon>Mammalia</taxon>
        <taxon>Eutheria</taxon>
        <taxon>Euarchontoglires</taxon>
        <taxon>Primates</taxon>
        <taxon>Haplorrhini</taxon>
        <taxon>Catarrhini</taxon>
        <taxon>Hylobatidae</taxon>
        <taxon>Nomascus</taxon>
    </lineage>
</organism>
<accession>A0A2I3FWF9</accession>
<protein>
    <submittedName>
        <fullName evidence="1">Uncharacterized protein</fullName>
    </submittedName>
</protein>
<dbReference type="Ensembl" id="ENSNLET00000000606.2">
    <property type="protein sequence ID" value="ENSNLEP00000025296.1"/>
    <property type="gene ID" value="ENSNLEG00000000489.2"/>
</dbReference>
<reference evidence="1" key="3">
    <citation type="submission" date="2025-09" db="UniProtKB">
        <authorList>
            <consortium name="Ensembl"/>
        </authorList>
    </citation>
    <scope>IDENTIFICATION</scope>
</reference>
<evidence type="ECO:0000313" key="1">
    <source>
        <dbReference type="Ensembl" id="ENSNLEP00000025296.1"/>
    </source>
</evidence>
<keyword evidence="2" id="KW-1185">Reference proteome</keyword>
<reference evidence="1" key="2">
    <citation type="submission" date="2025-08" db="UniProtKB">
        <authorList>
            <consortium name="Ensembl"/>
        </authorList>
    </citation>
    <scope>IDENTIFICATION</scope>
</reference>
<dbReference type="InParanoid" id="A0A2I3FWF9"/>
<evidence type="ECO:0000313" key="2">
    <source>
        <dbReference type="Proteomes" id="UP000001073"/>
    </source>
</evidence>
<name>A0A2I3FWF9_NOMLE</name>
<dbReference type="AlphaFoldDB" id="A0A2I3FWF9"/>
<proteinExistence type="predicted"/>
<reference evidence="1 2" key="1">
    <citation type="submission" date="2012-10" db="EMBL/GenBank/DDBJ databases">
        <authorList>
            <consortium name="Gibbon Genome Sequencing Consortium"/>
        </authorList>
    </citation>
    <scope>NUCLEOTIDE SEQUENCE [LARGE SCALE GENOMIC DNA]</scope>
</reference>
<dbReference type="EMBL" id="ADFV01130359">
    <property type="status" value="NOT_ANNOTATED_CDS"/>
    <property type="molecule type" value="Genomic_DNA"/>
</dbReference>
<sequence length="64" mass="6754">MGSQRSGFPTPSSKGKGCPGFCPVPMHTRLSMMAETSSQDLTSLCLRPAQQCSLVPGGWTQAPK</sequence>
<dbReference type="Proteomes" id="UP000001073">
    <property type="component" value="Chromosome 7b"/>
</dbReference>